<dbReference type="InterPro" id="IPR050707">
    <property type="entry name" value="HTH_MetabolicPath_Reg"/>
</dbReference>
<evidence type="ECO:0000313" key="7">
    <source>
        <dbReference type="Proteomes" id="UP000469385"/>
    </source>
</evidence>
<organism evidence="6 7">
    <name type="scientific">Ramlibacter pinisoli</name>
    <dbReference type="NCBI Taxonomy" id="2682844"/>
    <lineage>
        <taxon>Bacteria</taxon>
        <taxon>Pseudomonadati</taxon>
        <taxon>Pseudomonadota</taxon>
        <taxon>Betaproteobacteria</taxon>
        <taxon>Burkholderiales</taxon>
        <taxon>Comamonadaceae</taxon>
        <taxon>Ramlibacter</taxon>
    </lineage>
</organism>
<dbReference type="GO" id="GO:0045892">
    <property type="term" value="P:negative regulation of DNA-templated transcription"/>
    <property type="evidence" value="ECO:0007669"/>
    <property type="project" value="TreeGrafter"/>
</dbReference>
<dbReference type="EMBL" id="WSEL01000009">
    <property type="protein sequence ID" value="MVQ31952.1"/>
    <property type="molecule type" value="Genomic_DNA"/>
</dbReference>
<dbReference type="InterPro" id="IPR014757">
    <property type="entry name" value="Tscrpt_reg_IclR_C"/>
</dbReference>
<feature type="domain" description="IclR-ED" evidence="5">
    <location>
        <begin position="85"/>
        <end position="268"/>
    </location>
</feature>
<evidence type="ECO:0000256" key="1">
    <source>
        <dbReference type="ARBA" id="ARBA00023015"/>
    </source>
</evidence>
<name>A0A6N8IZF8_9BURK</name>
<evidence type="ECO:0000259" key="5">
    <source>
        <dbReference type="PROSITE" id="PS51078"/>
    </source>
</evidence>
<dbReference type="GO" id="GO:0003700">
    <property type="term" value="F:DNA-binding transcription factor activity"/>
    <property type="evidence" value="ECO:0007669"/>
    <property type="project" value="TreeGrafter"/>
</dbReference>
<dbReference type="Pfam" id="PF01614">
    <property type="entry name" value="IclR_C"/>
    <property type="match status" value="1"/>
</dbReference>
<accession>A0A6N8IZF8</accession>
<keyword evidence="1" id="KW-0805">Transcription regulation</keyword>
<dbReference type="SUPFAM" id="SSF55781">
    <property type="entry name" value="GAF domain-like"/>
    <property type="match status" value="1"/>
</dbReference>
<dbReference type="PANTHER" id="PTHR30136">
    <property type="entry name" value="HELIX-TURN-HELIX TRANSCRIPTIONAL REGULATOR, ICLR FAMILY"/>
    <property type="match status" value="1"/>
</dbReference>
<keyword evidence="3" id="KW-0804">Transcription</keyword>
<dbReference type="PROSITE" id="PS51077">
    <property type="entry name" value="HTH_ICLR"/>
    <property type="match status" value="1"/>
</dbReference>
<dbReference type="Gene3D" id="1.10.10.10">
    <property type="entry name" value="Winged helix-like DNA-binding domain superfamily/Winged helix DNA-binding domain"/>
    <property type="match status" value="1"/>
</dbReference>
<dbReference type="RefSeq" id="WP_157399953.1">
    <property type="nucleotide sequence ID" value="NZ_WSEL01000009.1"/>
</dbReference>
<dbReference type="InterPro" id="IPR029016">
    <property type="entry name" value="GAF-like_dom_sf"/>
</dbReference>
<keyword evidence="2" id="KW-0238">DNA-binding</keyword>
<proteinExistence type="predicted"/>
<dbReference type="InterPro" id="IPR005471">
    <property type="entry name" value="Tscrpt_reg_IclR_N"/>
</dbReference>
<evidence type="ECO:0000256" key="3">
    <source>
        <dbReference type="ARBA" id="ARBA00023163"/>
    </source>
</evidence>
<gene>
    <name evidence="6" type="ORF">GON04_21010</name>
</gene>
<evidence type="ECO:0000313" key="6">
    <source>
        <dbReference type="EMBL" id="MVQ31952.1"/>
    </source>
</evidence>
<dbReference type="Pfam" id="PF09339">
    <property type="entry name" value="HTH_IclR"/>
    <property type="match status" value="1"/>
</dbReference>
<dbReference type="AlphaFoldDB" id="A0A6N8IZF8"/>
<sequence length="271" mass="29395">MTNTVAERGLPVAASSARAGTQSLSRGLQLLRVVATRPKIGWRLSDLATACRQEKATVHRILARLVDERLVVQRPGDRHYLPGPLMFELGLALPDHAEFQRRAEPLVHAFARRMGGICLLQFRSGSEYVCSVRAGTLKLTGLMVYEGTRRPLFTSAGGVAILQTLPPGEAHQILLENVAHEIARQGTGRLAALQKMRERSDSYGFGVNFGDVVPGSYAFGMPVRNTAGEAFAALCLVGTPDLLGEHRVEELRRELQGAANALEAQAHDLGI</sequence>
<dbReference type="PROSITE" id="PS51078">
    <property type="entry name" value="ICLR_ED"/>
    <property type="match status" value="1"/>
</dbReference>
<dbReference type="SMART" id="SM00346">
    <property type="entry name" value="HTH_ICLR"/>
    <property type="match status" value="1"/>
</dbReference>
<dbReference type="PANTHER" id="PTHR30136:SF39">
    <property type="entry name" value="TRANSCRIPTIONAL REGULATORY PROTEIN"/>
    <property type="match status" value="1"/>
</dbReference>
<protein>
    <submittedName>
        <fullName evidence="6">Helix-turn-helix domain-containing protein</fullName>
    </submittedName>
</protein>
<dbReference type="Proteomes" id="UP000469385">
    <property type="component" value="Unassembled WGS sequence"/>
</dbReference>
<dbReference type="GO" id="GO:0003677">
    <property type="term" value="F:DNA binding"/>
    <property type="evidence" value="ECO:0007669"/>
    <property type="project" value="UniProtKB-KW"/>
</dbReference>
<reference evidence="6 7" key="1">
    <citation type="submission" date="2019-12" db="EMBL/GenBank/DDBJ databases">
        <authorList>
            <person name="Huq M.A."/>
        </authorList>
    </citation>
    <scope>NUCLEOTIDE SEQUENCE [LARGE SCALE GENOMIC DNA]</scope>
    <source>
        <strain evidence="6 7">MAH-25</strain>
    </source>
</reference>
<comment type="caution">
    <text evidence="6">The sequence shown here is derived from an EMBL/GenBank/DDBJ whole genome shotgun (WGS) entry which is preliminary data.</text>
</comment>
<feature type="domain" description="HTH iclR-type" evidence="4">
    <location>
        <begin position="21"/>
        <end position="84"/>
    </location>
</feature>
<evidence type="ECO:0000256" key="2">
    <source>
        <dbReference type="ARBA" id="ARBA00023125"/>
    </source>
</evidence>
<dbReference type="SUPFAM" id="SSF46785">
    <property type="entry name" value="Winged helix' DNA-binding domain"/>
    <property type="match status" value="1"/>
</dbReference>
<keyword evidence="7" id="KW-1185">Reference proteome</keyword>
<dbReference type="InterPro" id="IPR036388">
    <property type="entry name" value="WH-like_DNA-bd_sf"/>
</dbReference>
<dbReference type="Gene3D" id="3.30.450.40">
    <property type="match status" value="1"/>
</dbReference>
<evidence type="ECO:0000259" key="4">
    <source>
        <dbReference type="PROSITE" id="PS51077"/>
    </source>
</evidence>
<dbReference type="InterPro" id="IPR036390">
    <property type="entry name" value="WH_DNA-bd_sf"/>
</dbReference>